<name>A0AAD9MMS0_PROWI</name>
<evidence type="ECO:0000256" key="3">
    <source>
        <dbReference type="ARBA" id="ARBA00008661"/>
    </source>
</evidence>
<protein>
    <recommendedName>
        <fullName evidence="11">Hexosyltransferase</fullName>
        <ecNumber evidence="11">2.4.1.-</ecNumber>
    </recommendedName>
</protein>
<comment type="subcellular location">
    <subcellularLocation>
        <location evidence="1 11">Golgi apparatus membrane</location>
        <topology evidence="1 11">Single-pass type II membrane protein</topology>
    </subcellularLocation>
</comment>
<evidence type="ECO:0000256" key="9">
    <source>
        <dbReference type="ARBA" id="ARBA00023034"/>
    </source>
</evidence>
<dbReference type="Gene3D" id="3.90.550.50">
    <property type="match status" value="1"/>
</dbReference>
<sequence length="320" mass="36011">MTTGFTTNKEDPKYNYELRRQSLRSSWVPATDEARKELLEGSGIVVEFVIGHSPLPEAEEAVAREQAAHGGFLRLDLVETYADLPRKTLVFFSTVLQKYRPRYIFKVDDDVFLRLDRVAVAVAQWASIEADYVGCMKGGQVLKSPRYRWYEPNHALLGPEYFTHTWGSAYVLSREIVEALLFVPPRHLRRLANEDVTVGAWMLALNATHYDDRRMCAAACSDSSLVVYDYPKCAGLCEPVKRLLELQADPACHSPALQPSGALPLVKPIFIFDAQPDPKWDAKAKNAMRLQRRRTAARIERARHQAARAAKAAVPVKAGD</sequence>
<reference evidence="12" key="1">
    <citation type="submission" date="2021-01" db="EMBL/GenBank/DDBJ databases">
        <authorList>
            <person name="Eckstrom K.M.E."/>
        </authorList>
    </citation>
    <scope>NUCLEOTIDE SEQUENCE</scope>
    <source>
        <strain evidence="12">UVCC 0001</strain>
    </source>
</reference>
<evidence type="ECO:0000256" key="6">
    <source>
        <dbReference type="ARBA" id="ARBA00022692"/>
    </source>
</evidence>
<evidence type="ECO:0000256" key="11">
    <source>
        <dbReference type="RuleBase" id="RU363063"/>
    </source>
</evidence>
<comment type="similarity">
    <text evidence="3 11">Belongs to the glycosyltransferase 31 family.</text>
</comment>
<dbReference type="InterPro" id="IPR029044">
    <property type="entry name" value="Nucleotide-diphossugar_trans"/>
</dbReference>
<dbReference type="InterPro" id="IPR002659">
    <property type="entry name" value="Glyco_trans_31"/>
</dbReference>
<dbReference type="Proteomes" id="UP001255856">
    <property type="component" value="Unassembled WGS sequence"/>
</dbReference>
<keyword evidence="7" id="KW-0735">Signal-anchor</keyword>
<proteinExistence type="inferred from homology"/>
<keyword evidence="4 11" id="KW-0328">Glycosyltransferase</keyword>
<evidence type="ECO:0000256" key="4">
    <source>
        <dbReference type="ARBA" id="ARBA00022676"/>
    </source>
</evidence>
<evidence type="ECO:0000256" key="1">
    <source>
        <dbReference type="ARBA" id="ARBA00004323"/>
    </source>
</evidence>
<keyword evidence="11" id="KW-0464">Manganese</keyword>
<dbReference type="AlphaFoldDB" id="A0AAD9MMS0"/>
<evidence type="ECO:0000256" key="5">
    <source>
        <dbReference type="ARBA" id="ARBA00022679"/>
    </source>
</evidence>
<keyword evidence="10" id="KW-0472">Membrane</keyword>
<evidence type="ECO:0000313" key="12">
    <source>
        <dbReference type="EMBL" id="KAK2077461.1"/>
    </source>
</evidence>
<keyword evidence="8" id="KW-1133">Transmembrane helix</keyword>
<evidence type="ECO:0000256" key="2">
    <source>
        <dbReference type="ARBA" id="ARBA00004922"/>
    </source>
</evidence>
<dbReference type="GO" id="GO:0000139">
    <property type="term" value="C:Golgi membrane"/>
    <property type="evidence" value="ECO:0007669"/>
    <property type="project" value="UniProtKB-SubCell"/>
</dbReference>
<dbReference type="PANTHER" id="PTHR11214">
    <property type="entry name" value="BETA-1,3-N-ACETYLGLUCOSAMINYLTRANSFERASE"/>
    <property type="match status" value="1"/>
</dbReference>
<evidence type="ECO:0000256" key="8">
    <source>
        <dbReference type="ARBA" id="ARBA00022989"/>
    </source>
</evidence>
<dbReference type="GO" id="GO:0008378">
    <property type="term" value="F:galactosyltransferase activity"/>
    <property type="evidence" value="ECO:0007669"/>
    <property type="project" value="TreeGrafter"/>
</dbReference>
<evidence type="ECO:0000256" key="7">
    <source>
        <dbReference type="ARBA" id="ARBA00022968"/>
    </source>
</evidence>
<organism evidence="12 13">
    <name type="scientific">Prototheca wickerhamii</name>
    <dbReference type="NCBI Taxonomy" id="3111"/>
    <lineage>
        <taxon>Eukaryota</taxon>
        <taxon>Viridiplantae</taxon>
        <taxon>Chlorophyta</taxon>
        <taxon>core chlorophytes</taxon>
        <taxon>Trebouxiophyceae</taxon>
        <taxon>Chlorellales</taxon>
        <taxon>Chlorellaceae</taxon>
        <taxon>Prototheca</taxon>
    </lineage>
</organism>
<dbReference type="EMBL" id="JASFZW010000006">
    <property type="protein sequence ID" value="KAK2077461.1"/>
    <property type="molecule type" value="Genomic_DNA"/>
</dbReference>
<accession>A0AAD9MMS0</accession>
<dbReference type="SUPFAM" id="SSF53448">
    <property type="entry name" value="Nucleotide-diphospho-sugar transferases"/>
    <property type="match status" value="1"/>
</dbReference>
<dbReference type="PANTHER" id="PTHR11214:SF74">
    <property type="entry name" value="HYDROXYPROLINE O-GALACTOSYLTRANSFERASE HPGT1"/>
    <property type="match status" value="1"/>
</dbReference>
<keyword evidence="6" id="KW-0812">Transmembrane</keyword>
<gene>
    <name evidence="12" type="ORF">QBZ16_004306</name>
</gene>
<keyword evidence="13" id="KW-1185">Reference proteome</keyword>
<comment type="cofactor">
    <cofactor evidence="11">
        <name>Mn(2+)</name>
        <dbReference type="ChEBI" id="CHEBI:29035"/>
    </cofactor>
</comment>
<keyword evidence="5" id="KW-0808">Transferase</keyword>
<evidence type="ECO:0000256" key="10">
    <source>
        <dbReference type="ARBA" id="ARBA00023136"/>
    </source>
</evidence>
<dbReference type="EC" id="2.4.1.-" evidence="11"/>
<comment type="caution">
    <text evidence="12">The sequence shown here is derived from an EMBL/GenBank/DDBJ whole genome shotgun (WGS) entry which is preliminary data.</text>
</comment>
<dbReference type="Pfam" id="PF01762">
    <property type="entry name" value="Galactosyl_T"/>
    <property type="match status" value="1"/>
</dbReference>
<keyword evidence="9 11" id="KW-0333">Golgi apparatus</keyword>
<evidence type="ECO:0000313" key="13">
    <source>
        <dbReference type="Proteomes" id="UP001255856"/>
    </source>
</evidence>
<comment type="pathway">
    <text evidence="2">Protein modification; protein glycosylation.</text>
</comment>